<reference evidence="2" key="1">
    <citation type="journal article" date="2014" name="Nat. Genet.">
        <title>The genome of the stress-tolerant wild tomato species Solanum pennellii.</title>
        <authorList>
            <person name="Bolger A."/>
            <person name="Scossa F."/>
            <person name="Bolger M.E."/>
            <person name="Lanz C."/>
            <person name="Maumus F."/>
            <person name="Tohge T."/>
            <person name="Quesneville H."/>
            <person name="Alseekh S."/>
            <person name="Sorensen I."/>
            <person name="Lichtenstein G."/>
            <person name="Fich E.A."/>
            <person name="Conte M."/>
            <person name="Keller H."/>
            <person name="Schneeberger K."/>
            <person name="Schwacke R."/>
            <person name="Ofner I."/>
            <person name="Vrebalov J."/>
            <person name="Xu Y."/>
            <person name="Osorio S."/>
            <person name="Aflitos S.A."/>
            <person name="Schijlen E."/>
            <person name="Jimenez-Gomez J.M."/>
            <person name="Ryngajllo M."/>
            <person name="Kimura S."/>
            <person name="Kumar R."/>
            <person name="Koenig D."/>
            <person name="Headland L.R."/>
            <person name="Maloof J.N."/>
            <person name="Sinha N."/>
            <person name="van Ham R.C."/>
            <person name="Lankhorst R.K."/>
            <person name="Mao L."/>
            <person name="Vogel A."/>
            <person name="Arsova B."/>
            <person name="Panstruga R."/>
            <person name="Fei Z."/>
            <person name="Rose J.K."/>
            <person name="Zamir D."/>
            <person name="Carrari F."/>
            <person name="Giovannoni J.J."/>
            <person name="Weigel D."/>
            <person name="Usadel B."/>
            <person name="Fernie A.R."/>
        </authorList>
    </citation>
    <scope>NUCLEOTIDE SEQUENCE [LARGE SCALE GENOMIC DNA]</scope>
    <source>
        <strain evidence="2">cv. LA0716</strain>
    </source>
</reference>
<keyword evidence="1" id="KW-0732">Signal</keyword>
<evidence type="ECO:0000313" key="2">
    <source>
        <dbReference type="Proteomes" id="UP000694930"/>
    </source>
</evidence>
<protein>
    <submittedName>
        <fullName evidence="3">Protein TOPLESS-like isoform X5</fullName>
    </submittedName>
</protein>
<sequence length="144" mass="15902">MLSWRVCFVINISSLVCFSCVGFDDSVSDYDSICLLQVSRLICTNSGDAILVLASNAINLLWKWLRNERNSGGKYCGNLQIGILMTNDVQEPNHEKVVSCFALSKNACYVISTSGGKISLFNMMTFKPVNPISVASANKFWICI</sequence>
<gene>
    <name evidence="3" type="primary">LOC107013672</name>
</gene>
<name>A0ABM1GC42_SOLPN</name>
<accession>A0ABM1GC42</accession>
<dbReference type="InterPro" id="IPR027728">
    <property type="entry name" value="Topless_fam"/>
</dbReference>
<reference evidence="3" key="2">
    <citation type="submission" date="2025-08" db="UniProtKB">
        <authorList>
            <consortium name="RefSeq"/>
        </authorList>
    </citation>
    <scope>IDENTIFICATION</scope>
</reference>
<keyword evidence="2" id="KW-1185">Reference proteome</keyword>
<dbReference type="RefSeq" id="XP_015069022.1">
    <property type="nucleotide sequence ID" value="XM_015213536.2"/>
</dbReference>
<feature type="signal peptide" evidence="1">
    <location>
        <begin position="1"/>
        <end position="22"/>
    </location>
</feature>
<proteinExistence type="predicted"/>
<evidence type="ECO:0000256" key="1">
    <source>
        <dbReference type="SAM" id="SignalP"/>
    </source>
</evidence>
<dbReference type="Proteomes" id="UP000694930">
    <property type="component" value="Chromosome 3"/>
</dbReference>
<dbReference type="GeneID" id="107013672"/>
<dbReference type="PANTHER" id="PTHR44083:SF45">
    <property type="entry name" value="TOPLESS-RELATED PROTEIN 1"/>
    <property type="match status" value="1"/>
</dbReference>
<organism evidence="2 3">
    <name type="scientific">Solanum pennellii</name>
    <name type="common">Tomato</name>
    <name type="synonym">Lycopersicon pennellii</name>
    <dbReference type="NCBI Taxonomy" id="28526"/>
    <lineage>
        <taxon>Eukaryota</taxon>
        <taxon>Viridiplantae</taxon>
        <taxon>Streptophyta</taxon>
        <taxon>Embryophyta</taxon>
        <taxon>Tracheophyta</taxon>
        <taxon>Spermatophyta</taxon>
        <taxon>Magnoliopsida</taxon>
        <taxon>eudicotyledons</taxon>
        <taxon>Gunneridae</taxon>
        <taxon>Pentapetalae</taxon>
        <taxon>asterids</taxon>
        <taxon>lamiids</taxon>
        <taxon>Solanales</taxon>
        <taxon>Solanaceae</taxon>
        <taxon>Solanoideae</taxon>
        <taxon>Solaneae</taxon>
        <taxon>Solanum</taxon>
        <taxon>Solanum subgen. Lycopersicon</taxon>
    </lineage>
</organism>
<evidence type="ECO:0000313" key="3">
    <source>
        <dbReference type="RefSeq" id="XP_015069022.1"/>
    </source>
</evidence>
<feature type="chain" id="PRO_5046646444" evidence="1">
    <location>
        <begin position="23"/>
        <end position="144"/>
    </location>
</feature>
<dbReference type="PANTHER" id="PTHR44083">
    <property type="entry name" value="TOPLESS-RELATED PROTEIN 1-RELATED"/>
    <property type="match status" value="1"/>
</dbReference>